<feature type="compositionally biased region" description="Polar residues" evidence="1">
    <location>
        <begin position="257"/>
        <end position="274"/>
    </location>
</feature>
<protein>
    <submittedName>
        <fullName evidence="3">Putative transcriptional regulator</fullName>
    </submittedName>
</protein>
<reference evidence="3" key="1">
    <citation type="submission" date="2013-07" db="EMBL/GenBank/DDBJ databases">
        <title>Sub-species coevolution in mutualistic symbiosis.</title>
        <authorList>
            <person name="Murfin K."/>
            <person name="Klassen J."/>
            <person name="Lee M."/>
            <person name="Forst S."/>
            <person name="Stock P."/>
            <person name="Goodrich-Blair H."/>
        </authorList>
    </citation>
    <scope>NUCLEOTIDE SEQUENCE [LARGE SCALE GENOMIC DNA]</scope>
    <source>
        <strain evidence="3">Puntauvense</strain>
    </source>
</reference>
<organism evidence="3 4">
    <name type="scientific">Xenorhabdus bovienii str. puntauvense</name>
    <dbReference type="NCBI Taxonomy" id="1398201"/>
    <lineage>
        <taxon>Bacteria</taxon>
        <taxon>Pseudomonadati</taxon>
        <taxon>Pseudomonadota</taxon>
        <taxon>Gammaproteobacteria</taxon>
        <taxon>Enterobacterales</taxon>
        <taxon>Morganellaceae</taxon>
        <taxon>Xenorhabdus</taxon>
    </lineage>
</organism>
<dbReference type="AlphaFoldDB" id="A0A077N694"/>
<comment type="caution">
    <text evidence="3">The sequence shown here is derived from an EMBL/GenBank/DDBJ whole genome shotgun (WGS) entry which is preliminary data.</text>
</comment>
<name>A0A077N694_XENBV</name>
<feature type="region of interest" description="Disordered" evidence="1">
    <location>
        <begin position="248"/>
        <end position="274"/>
    </location>
</feature>
<dbReference type="Gene3D" id="1.10.10.2830">
    <property type="match status" value="1"/>
</dbReference>
<evidence type="ECO:0000259" key="2">
    <source>
        <dbReference type="Pfam" id="PF08535"/>
    </source>
</evidence>
<proteinExistence type="predicted"/>
<dbReference type="Proteomes" id="UP000028511">
    <property type="component" value="Unassembled WGS sequence"/>
</dbReference>
<dbReference type="Pfam" id="PF08535">
    <property type="entry name" value="KorB"/>
    <property type="match status" value="1"/>
</dbReference>
<evidence type="ECO:0000313" key="3">
    <source>
        <dbReference type="EMBL" id="CDG97756.1"/>
    </source>
</evidence>
<evidence type="ECO:0000256" key="1">
    <source>
        <dbReference type="SAM" id="MobiDB-lite"/>
    </source>
</evidence>
<feature type="domain" description="Repressor KorB" evidence="2">
    <location>
        <begin position="158"/>
        <end position="226"/>
    </location>
</feature>
<evidence type="ECO:0000313" key="4">
    <source>
        <dbReference type="Proteomes" id="UP000028511"/>
    </source>
</evidence>
<accession>A0A077N694</accession>
<dbReference type="HOGENOM" id="CLU_590167_0_0_6"/>
<dbReference type="InterPro" id="IPR013741">
    <property type="entry name" value="KorB_domain"/>
</dbReference>
<sequence>MTKKPFTLNIPALESISRSASANQKNIAGQVFYVDPDECYVVVNPRTKYNEALIESYVQDFLDERQGQREPCTVYPKDDKGYRIHHGATRTLAGKKAKEIKSDWKLKIIIDPSLQTRSDFENYWEQGTNNVARDNMNLLDVANWIIKSKTLAKAEGKTLTQESIAKSIGQTGAWVSKVQALAELPDYLIEVYQNGETVDPWTLNSLLKIHKANESLCRAFIESGEVGRSSAQKVLKAMSLDVLKAPTDSSKDAGLQPVTSQSSTNEITSKESVMTRNQDDEVIFDLVHAQKIEVMSGVTGDAFIYVQPIDNLWISTAETTFEHEFNATPSISSNLKFASKEAAEFAALVSLKSVAENILVQRRSLLEEESRDAEMLLSSIDIKLNSNGTENNALTGSSKDKKNKGAKKIELQVAGRWNGIDCVIMMKKAEQPNHVVIKLLSDSSIKEIAAEEFTLTGYFEYSH</sequence>
<dbReference type="SUPFAM" id="SSF109709">
    <property type="entry name" value="KorB DNA-binding domain-like"/>
    <property type="match status" value="1"/>
</dbReference>
<dbReference type="RefSeq" id="WP_051863013.1">
    <property type="nucleotide sequence ID" value="NZ_CAWLWN010000237.1"/>
</dbReference>
<gene>
    <name evidence="3" type="primary">korB</name>
    <name evidence="3" type="ORF">XBP1_2810026</name>
</gene>
<dbReference type="EMBL" id="CBSW010000203">
    <property type="protein sequence ID" value="CDG97756.1"/>
    <property type="molecule type" value="Genomic_DNA"/>
</dbReference>